<name>A0A1H7JKV8_9ACTN</name>
<keyword evidence="2" id="KW-1185">Reference proteome</keyword>
<organism evidence="1 2">
    <name type="scientific">Nonomuraea pusilla</name>
    <dbReference type="NCBI Taxonomy" id="46177"/>
    <lineage>
        <taxon>Bacteria</taxon>
        <taxon>Bacillati</taxon>
        <taxon>Actinomycetota</taxon>
        <taxon>Actinomycetes</taxon>
        <taxon>Streptosporangiales</taxon>
        <taxon>Streptosporangiaceae</taxon>
        <taxon>Nonomuraea</taxon>
    </lineage>
</organism>
<protein>
    <submittedName>
        <fullName evidence="1">Uncharacterized protein</fullName>
    </submittedName>
</protein>
<dbReference type="Proteomes" id="UP000198953">
    <property type="component" value="Unassembled WGS sequence"/>
</dbReference>
<dbReference type="RefSeq" id="WP_218153887.1">
    <property type="nucleotide sequence ID" value="NZ_FOBF01000002.1"/>
</dbReference>
<evidence type="ECO:0000313" key="1">
    <source>
        <dbReference type="EMBL" id="SEK75253.1"/>
    </source>
</evidence>
<reference evidence="1 2" key="1">
    <citation type="submission" date="2016-10" db="EMBL/GenBank/DDBJ databases">
        <authorList>
            <person name="de Groot N.N."/>
        </authorList>
    </citation>
    <scope>NUCLEOTIDE SEQUENCE [LARGE SCALE GENOMIC DNA]</scope>
    <source>
        <strain evidence="1 2">DSM 43357</strain>
    </source>
</reference>
<dbReference type="EMBL" id="FOBF01000002">
    <property type="protein sequence ID" value="SEK75253.1"/>
    <property type="molecule type" value="Genomic_DNA"/>
</dbReference>
<dbReference type="AlphaFoldDB" id="A0A1H7JKV8"/>
<evidence type="ECO:0000313" key="2">
    <source>
        <dbReference type="Proteomes" id="UP000198953"/>
    </source>
</evidence>
<sequence>MTPMNEIRAWKDEDYREIFPDLIHPSGQVDLRSISAADGNSFNLTRILSWWFCGPVGTEHPNVPAE</sequence>
<proteinExistence type="predicted"/>
<gene>
    <name evidence="1" type="ORF">SAMN05660976_01158</name>
</gene>
<dbReference type="STRING" id="46177.SAMN05660976_01158"/>
<accession>A0A1H7JKV8</accession>